<reference evidence="2 3" key="1">
    <citation type="submission" date="2015-10" db="EMBL/GenBank/DDBJ databases">
        <title>Draft Genome Sequence of Chlorobium limicola strain Frasassi Growing under Artificial Lighting in the Frasassi Cave System.</title>
        <authorList>
            <person name="Mansor M."/>
            <person name="Macalady J."/>
        </authorList>
    </citation>
    <scope>NUCLEOTIDE SEQUENCE [LARGE SCALE GENOMIC DNA]</scope>
    <source>
        <strain evidence="2 3">Frasassi</strain>
    </source>
</reference>
<dbReference type="Proteomes" id="UP000053937">
    <property type="component" value="Unassembled WGS sequence"/>
</dbReference>
<sequence length="134" mass="13738">MQLEAASNAEGTVAVSVFIPEVIILNYSDQALSDETSRSATPVMSACESGSSPTGDNEDPVEFRWQVNGFSPGGNACVKLSATCTNPATGNTVTMATTTSALEYKAKSNAASVSLALSIKNMPPTASLITASTI</sequence>
<feature type="region of interest" description="Disordered" evidence="1">
    <location>
        <begin position="35"/>
        <end position="59"/>
    </location>
</feature>
<comment type="caution">
    <text evidence="2">The sequence shown here is derived from an EMBL/GenBank/DDBJ whole genome shotgun (WGS) entry which is preliminary data.</text>
</comment>
<accession>A0A101JSU8</accession>
<name>A0A101JSU8_CHLLI</name>
<dbReference type="EMBL" id="LMBR01000026">
    <property type="protein sequence ID" value="KUL32435.1"/>
    <property type="molecule type" value="Genomic_DNA"/>
</dbReference>
<gene>
    <name evidence="2" type="ORF">ASB62_01860</name>
</gene>
<dbReference type="AlphaFoldDB" id="A0A101JSU8"/>
<dbReference type="OrthoDB" id="9926001at2"/>
<evidence type="ECO:0000313" key="2">
    <source>
        <dbReference type="EMBL" id="KUL32435.1"/>
    </source>
</evidence>
<evidence type="ECO:0000313" key="3">
    <source>
        <dbReference type="Proteomes" id="UP000053937"/>
    </source>
</evidence>
<protein>
    <submittedName>
        <fullName evidence="2">Uncharacterized protein</fullName>
    </submittedName>
</protein>
<dbReference type="RefSeq" id="WP_059138371.1">
    <property type="nucleotide sequence ID" value="NZ_LMBR01000026.1"/>
</dbReference>
<proteinExistence type="predicted"/>
<keyword evidence="3" id="KW-1185">Reference proteome</keyword>
<feature type="compositionally biased region" description="Polar residues" evidence="1">
    <location>
        <begin position="35"/>
        <end position="55"/>
    </location>
</feature>
<evidence type="ECO:0000256" key="1">
    <source>
        <dbReference type="SAM" id="MobiDB-lite"/>
    </source>
</evidence>
<organism evidence="2 3">
    <name type="scientific">Chlorobium limicola</name>
    <dbReference type="NCBI Taxonomy" id="1092"/>
    <lineage>
        <taxon>Bacteria</taxon>
        <taxon>Pseudomonadati</taxon>
        <taxon>Chlorobiota</taxon>
        <taxon>Chlorobiia</taxon>
        <taxon>Chlorobiales</taxon>
        <taxon>Chlorobiaceae</taxon>
        <taxon>Chlorobium/Pelodictyon group</taxon>
        <taxon>Chlorobium</taxon>
    </lineage>
</organism>